<feature type="transmembrane region" description="Helical" evidence="2">
    <location>
        <begin position="263"/>
        <end position="289"/>
    </location>
</feature>
<dbReference type="InterPro" id="IPR022134">
    <property type="entry name" value="DUF3667"/>
</dbReference>
<feature type="transmembrane region" description="Helical" evidence="2">
    <location>
        <begin position="301"/>
        <end position="324"/>
    </location>
</feature>
<gene>
    <name evidence="3" type="ORF">ACFO6Q_05760</name>
</gene>
<feature type="compositionally biased region" description="Basic and acidic residues" evidence="1">
    <location>
        <begin position="191"/>
        <end position="209"/>
    </location>
</feature>
<keyword evidence="2" id="KW-0812">Transmembrane</keyword>
<accession>A0ABV9QR35</accession>
<dbReference type="RefSeq" id="WP_380019613.1">
    <property type="nucleotide sequence ID" value="NZ_JBHSHD010000005.1"/>
</dbReference>
<feature type="transmembrane region" description="Helical" evidence="2">
    <location>
        <begin position="101"/>
        <end position="119"/>
    </location>
</feature>
<comment type="caution">
    <text evidence="3">The sequence shown here is derived from an EMBL/GenBank/DDBJ whole genome shotgun (WGS) entry which is preliminary data.</text>
</comment>
<reference evidence="4" key="1">
    <citation type="journal article" date="2019" name="Int. J. Syst. Evol. Microbiol.">
        <title>The Global Catalogue of Microorganisms (GCM) 10K type strain sequencing project: providing services to taxonomists for standard genome sequencing and annotation.</title>
        <authorList>
            <consortium name="The Broad Institute Genomics Platform"/>
            <consortium name="The Broad Institute Genome Sequencing Center for Infectious Disease"/>
            <person name="Wu L."/>
            <person name="Ma J."/>
        </authorList>
    </citation>
    <scope>NUCLEOTIDE SEQUENCE [LARGE SCALE GENOMIC DNA]</scope>
    <source>
        <strain evidence="4">CCUG 30340</strain>
    </source>
</reference>
<protein>
    <submittedName>
        <fullName evidence="3">DUF3667 domain-containing protein</fullName>
    </submittedName>
</protein>
<evidence type="ECO:0000256" key="2">
    <source>
        <dbReference type="SAM" id="Phobius"/>
    </source>
</evidence>
<organism evidence="3 4">
    <name type="scientific">Dokdonella ginsengisoli</name>
    <dbReference type="NCBI Taxonomy" id="363846"/>
    <lineage>
        <taxon>Bacteria</taxon>
        <taxon>Pseudomonadati</taxon>
        <taxon>Pseudomonadota</taxon>
        <taxon>Gammaproteobacteria</taxon>
        <taxon>Lysobacterales</taxon>
        <taxon>Rhodanobacteraceae</taxon>
        <taxon>Dokdonella</taxon>
    </lineage>
</organism>
<feature type="transmembrane region" description="Helical" evidence="2">
    <location>
        <begin position="336"/>
        <end position="354"/>
    </location>
</feature>
<evidence type="ECO:0000256" key="1">
    <source>
        <dbReference type="SAM" id="MobiDB-lite"/>
    </source>
</evidence>
<feature type="transmembrane region" description="Helical" evidence="2">
    <location>
        <begin position="375"/>
        <end position="396"/>
    </location>
</feature>
<keyword evidence="2" id="KW-1133">Transmembrane helix</keyword>
<keyword evidence="2" id="KW-0472">Membrane</keyword>
<keyword evidence="4" id="KW-1185">Reference proteome</keyword>
<proteinExistence type="predicted"/>
<evidence type="ECO:0000313" key="3">
    <source>
        <dbReference type="EMBL" id="MFC4819818.1"/>
    </source>
</evidence>
<dbReference type="Pfam" id="PF12412">
    <property type="entry name" value="DUF3667"/>
    <property type="match status" value="1"/>
</dbReference>
<evidence type="ECO:0000313" key="4">
    <source>
        <dbReference type="Proteomes" id="UP001595886"/>
    </source>
</evidence>
<dbReference type="EMBL" id="JBHSHD010000005">
    <property type="protein sequence ID" value="MFC4819818.1"/>
    <property type="molecule type" value="Genomic_DNA"/>
</dbReference>
<dbReference type="Proteomes" id="UP001595886">
    <property type="component" value="Unassembled WGS sequence"/>
</dbReference>
<sequence>MNSESAAAPVVPAAAPVAAEAHKPCANCGAPMYGPFCYACGQPEKGMVRHLASVMSDVADTIFNVDSRIFRSIAPLYFRPGFLTTEYFVGRRTRYVTPFRLFFFLCVISFFAIQIALNLNDAKFDLLKIAQNRGNIEQALTEAELDKNLQDALSRLEDARKVPEIPAADAAELDQVIANLRQQADQRRAWIKRKQEAQAKGEPPPRDPNEDTDDLSFDGTPWDPSRHPIAVGWLPAFANAKLNEMAMRARDNIKAARNDPRHLVAGIFSVLPQTLFVLMPLFAVLLKIVYIFKRRLYMEHLMVALHSHAFIFLSLLLIALLSLLKSAVGAGGLRPLVSLAEAAVWTWLPIYLFLMQKRVYRQGWFMTTFKYGLIGISYLILLCFGLAGALVATLTLA</sequence>
<name>A0ABV9QR35_9GAMM</name>
<feature type="region of interest" description="Disordered" evidence="1">
    <location>
        <begin position="191"/>
        <end position="219"/>
    </location>
</feature>